<dbReference type="InterPro" id="IPR016032">
    <property type="entry name" value="Sig_transdc_resp-reg_C-effctor"/>
</dbReference>
<dbReference type="SUPFAM" id="SSF46894">
    <property type="entry name" value="C-terminal effector domain of the bipartite response regulators"/>
    <property type="match status" value="1"/>
</dbReference>
<dbReference type="CDD" id="cd06170">
    <property type="entry name" value="LuxR_C_like"/>
    <property type="match status" value="1"/>
</dbReference>
<organism evidence="6 7">
    <name type="scientific">Luteimicrobium xylanilyticum</name>
    <dbReference type="NCBI Taxonomy" id="1133546"/>
    <lineage>
        <taxon>Bacteria</taxon>
        <taxon>Bacillati</taxon>
        <taxon>Actinomycetota</taxon>
        <taxon>Actinomycetes</taxon>
        <taxon>Micrococcales</taxon>
        <taxon>Luteimicrobium</taxon>
    </lineage>
</organism>
<name>A0A5P9Q6D4_9MICO</name>
<dbReference type="EMBL" id="CP045529">
    <property type="protein sequence ID" value="QFU96836.1"/>
    <property type="molecule type" value="Genomic_DNA"/>
</dbReference>
<evidence type="ECO:0000259" key="5">
    <source>
        <dbReference type="PROSITE" id="PS50043"/>
    </source>
</evidence>
<dbReference type="OrthoDB" id="134985at2"/>
<dbReference type="GO" id="GO:0006355">
    <property type="term" value="P:regulation of DNA-templated transcription"/>
    <property type="evidence" value="ECO:0007669"/>
    <property type="project" value="InterPro"/>
</dbReference>
<evidence type="ECO:0000256" key="3">
    <source>
        <dbReference type="ARBA" id="ARBA00023163"/>
    </source>
</evidence>
<dbReference type="InterPro" id="IPR027417">
    <property type="entry name" value="P-loop_NTPase"/>
</dbReference>
<dbReference type="SMART" id="SM00421">
    <property type="entry name" value="HTH_LUXR"/>
    <property type="match status" value="1"/>
</dbReference>
<dbReference type="PROSITE" id="PS50043">
    <property type="entry name" value="HTH_LUXR_2"/>
    <property type="match status" value="1"/>
</dbReference>
<dbReference type="InterPro" id="IPR041664">
    <property type="entry name" value="AAA_16"/>
</dbReference>
<dbReference type="Proteomes" id="UP000326702">
    <property type="component" value="Chromosome"/>
</dbReference>
<gene>
    <name evidence="6" type="ORF">KDY119_00326</name>
</gene>
<reference evidence="6 7" key="1">
    <citation type="submission" date="2019-10" db="EMBL/GenBank/DDBJ databases">
        <title>Genome sequence of Luteimicrobium xylanilyticum HY-24.</title>
        <authorList>
            <person name="Kim D.Y."/>
            <person name="Park H.-Y."/>
        </authorList>
    </citation>
    <scope>NUCLEOTIDE SEQUENCE [LARGE SCALE GENOMIC DNA]</scope>
    <source>
        <strain evidence="6 7">HY-24</strain>
    </source>
</reference>
<accession>A0A5P9Q6D4</accession>
<dbReference type="GO" id="GO:0003677">
    <property type="term" value="F:DNA binding"/>
    <property type="evidence" value="ECO:0007669"/>
    <property type="project" value="UniProtKB-KW"/>
</dbReference>
<feature type="region of interest" description="Disordered" evidence="4">
    <location>
        <begin position="1"/>
        <end position="23"/>
    </location>
</feature>
<dbReference type="PANTHER" id="PTHR44688">
    <property type="entry name" value="DNA-BINDING TRANSCRIPTIONAL ACTIVATOR DEVR_DOSR"/>
    <property type="match status" value="1"/>
</dbReference>
<proteinExistence type="predicted"/>
<keyword evidence="3" id="KW-0804">Transcription</keyword>
<feature type="domain" description="HTH luxR-type" evidence="5">
    <location>
        <begin position="812"/>
        <end position="877"/>
    </location>
</feature>
<dbReference type="InterPro" id="IPR000792">
    <property type="entry name" value="Tscrpt_reg_LuxR_C"/>
</dbReference>
<dbReference type="AlphaFoldDB" id="A0A5P9Q6D4"/>
<evidence type="ECO:0000256" key="4">
    <source>
        <dbReference type="SAM" id="MobiDB-lite"/>
    </source>
</evidence>
<keyword evidence="2" id="KW-0238">DNA-binding</keyword>
<dbReference type="SUPFAM" id="SSF52540">
    <property type="entry name" value="P-loop containing nucleoside triphosphate hydrolases"/>
    <property type="match status" value="1"/>
</dbReference>
<evidence type="ECO:0000256" key="1">
    <source>
        <dbReference type="ARBA" id="ARBA00023015"/>
    </source>
</evidence>
<dbReference type="Gene3D" id="3.40.50.300">
    <property type="entry name" value="P-loop containing nucleotide triphosphate hydrolases"/>
    <property type="match status" value="1"/>
</dbReference>
<dbReference type="SMART" id="SM00382">
    <property type="entry name" value="AAA"/>
    <property type="match status" value="1"/>
</dbReference>
<dbReference type="RefSeq" id="WP_153021841.1">
    <property type="nucleotide sequence ID" value="NZ_BAABIH010000013.1"/>
</dbReference>
<evidence type="ECO:0000313" key="6">
    <source>
        <dbReference type="EMBL" id="QFU96836.1"/>
    </source>
</evidence>
<dbReference type="InterPro" id="IPR003593">
    <property type="entry name" value="AAA+_ATPase"/>
</dbReference>
<keyword evidence="1" id="KW-0805">Transcription regulation</keyword>
<dbReference type="Gene3D" id="1.10.10.10">
    <property type="entry name" value="Winged helix-like DNA-binding domain superfamily/Winged helix DNA-binding domain"/>
    <property type="match status" value="1"/>
</dbReference>
<dbReference type="InterPro" id="IPR036388">
    <property type="entry name" value="WH-like_DNA-bd_sf"/>
</dbReference>
<keyword evidence="7" id="KW-1185">Reference proteome</keyword>
<sequence>MATDGTPVPEARQPRARVSVPSPAAAVVPRPRLDARLDALVAAHPLTLVVAPAGSGKTTALATWAPSASTSVAWLSLDRFDDDPARLHRGLLDALRRVSGPSPALDALAPPALGERLAGAHVAALLDALGALGTELVLVLDDVHELSSKGSAEVVSTMVERLPSNVRLILASRSDPALPLRRLRDAGVLGELRQDELAFDQAETGTLAGAEPTPLDDADTDRLRELTAGWPVALRLTLTALRGATDDGPRPAAVLAAMGRADVPLADYLVEEVLRVLPPALAAFVLRAVCAETVDAGTAALVGGPEGPALLEECRRRELFLAAVGGAEDAPVLRWHALFAAQCQVILRRTDPEAYRETHRVLARACADVDLAAAVAHATAADDGELAASLLRDRWADHLVAGEHETVRAMLGRVPSLWRDGPELAVVEAAVCAVEGKPDLAADHLAHTRRTLAELPDDRALAVRTTVTLVELYLAPRVGLTDAVERGRTILGRSDDLRPLGVAFAYYLVGRAEAYSEYDDARSLDHLRRGAAVAAEHGLTALELACLAESALPLLGTGDLEGAWRTADEVEARAVAAGWRSPELLASPHVVRGFVSYMRDRLEDACRHLEAGLAALPPSAVVARSRAGAALMASCVGLGDRGGLLRARAIVLAPDAAASPAVVDCAAVIEALDQALGGRARFGAEALDRLPAGPRLVVSHVWAAEVYRRADRPDDAWRSLAQVDEAQRGAQLSVNWELTAAMLAWGQGDVGSAHGHLARALDHAADRGIRRPFAERDDVGPLLRDHLARGTRHAELVREFLAERDGPRPTRQPVVAKELSARELEVLRELRSSRSTVEIAAALFLSVNTVKTHTRSIYRKLGVRGRREALQAALAAGLLE</sequence>
<dbReference type="KEGG" id="lxl:KDY119_00326"/>
<dbReference type="PRINTS" id="PR00038">
    <property type="entry name" value="HTHLUXR"/>
</dbReference>
<dbReference type="Pfam" id="PF25873">
    <property type="entry name" value="WHD_MalT"/>
    <property type="match status" value="1"/>
</dbReference>
<dbReference type="Pfam" id="PF00196">
    <property type="entry name" value="GerE"/>
    <property type="match status" value="1"/>
</dbReference>
<dbReference type="Pfam" id="PF13191">
    <property type="entry name" value="AAA_16"/>
    <property type="match status" value="1"/>
</dbReference>
<evidence type="ECO:0000313" key="7">
    <source>
        <dbReference type="Proteomes" id="UP000326702"/>
    </source>
</evidence>
<protein>
    <recommendedName>
        <fullName evidence="5">HTH luxR-type domain-containing protein</fullName>
    </recommendedName>
</protein>
<dbReference type="PANTHER" id="PTHR44688:SF16">
    <property type="entry name" value="DNA-BINDING TRANSCRIPTIONAL ACTIVATOR DEVR_DOSR"/>
    <property type="match status" value="1"/>
</dbReference>
<dbReference type="InterPro" id="IPR059106">
    <property type="entry name" value="WHD_MalT"/>
</dbReference>
<evidence type="ECO:0000256" key="2">
    <source>
        <dbReference type="ARBA" id="ARBA00023125"/>
    </source>
</evidence>